<reference evidence="3" key="1">
    <citation type="journal article" date="2014" name="Environ. Microbiol.">
        <title>Comparative genomics of the marine bacterial genus Glaciecola reveals the high degree of genomic diversity and genomic characteristic for cold adaptation.</title>
        <authorList>
            <person name="Qin Q.L."/>
            <person name="Xie B.B."/>
            <person name="Yu Y."/>
            <person name="Shu Y.L."/>
            <person name="Rong J.C."/>
            <person name="Zhang Y.J."/>
            <person name="Zhao D.L."/>
            <person name="Chen X.L."/>
            <person name="Zhang X.Y."/>
            <person name="Chen B."/>
            <person name="Zhou B.C."/>
            <person name="Zhang Y.Z."/>
        </authorList>
    </citation>
    <scope>NUCLEOTIDE SEQUENCE [LARGE SCALE GENOMIC DNA]</scope>
    <source>
        <strain evidence="3">LMG 21857</strain>
    </source>
</reference>
<accession>K7A0G1</accession>
<dbReference type="NCBIfam" id="TIGR02566">
    <property type="entry name" value="cas_Csy3"/>
    <property type="match status" value="1"/>
</dbReference>
<keyword evidence="3" id="KW-1185">Reference proteome</keyword>
<dbReference type="AlphaFoldDB" id="K7A0G1"/>
<dbReference type="OrthoDB" id="240864at2"/>
<sequence>MSIKLPTMLAFERKLETSDALMMSGDWEHLTTENPTWLPIKITKRQNRSTQSAYGASDENKTKPNPVSSDSDDANLPNDKDTLKVSFTLRIVGNLGEPFGCNDPNFEEIIKEKVSEYKQEGLKELSHRYAHNIASGRFLWRNRVCAKNISIQIRINDNELPITFDGYEFPLNDFDAQRENNSLKTLSNAIFQGLESINDFACLQVDAFVQLGKGQHVFPSQEMNMGEKKKVLFKLDDCAALHSVKVGNAIRTIDNWYDDAKFPIAVEPFGSVTQRGQAYRKSKIDLYTLMIAWVNNKDVSGEQKNFVLANLIRGGVFGGKAE</sequence>
<dbReference type="RefSeq" id="WP_007106208.1">
    <property type="nucleotide sequence ID" value="NZ_BAER01000110.1"/>
</dbReference>
<evidence type="ECO:0000313" key="3">
    <source>
        <dbReference type="Proteomes" id="UP000006322"/>
    </source>
</evidence>
<proteinExistence type="predicted"/>
<dbReference type="STRING" id="1129793.GPLA_3555"/>
<evidence type="ECO:0000256" key="1">
    <source>
        <dbReference type="SAM" id="MobiDB-lite"/>
    </source>
</evidence>
<evidence type="ECO:0000313" key="2">
    <source>
        <dbReference type="EMBL" id="GAC34443.1"/>
    </source>
</evidence>
<dbReference type="EMBL" id="BAER01000110">
    <property type="protein sequence ID" value="GAC34443.1"/>
    <property type="molecule type" value="Genomic_DNA"/>
</dbReference>
<feature type="region of interest" description="Disordered" evidence="1">
    <location>
        <begin position="41"/>
        <end position="79"/>
    </location>
</feature>
<gene>
    <name evidence="2" type="ORF">GPLA_3555</name>
</gene>
<name>K7A0G1_9ALTE</name>
<dbReference type="InterPro" id="IPR013399">
    <property type="entry name" value="CRISPR-assoc_prot_Csy3"/>
</dbReference>
<organism evidence="2 3">
    <name type="scientific">Paraglaciecola polaris LMG 21857</name>
    <dbReference type="NCBI Taxonomy" id="1129793"/>
    <lineage>
        <taxon>Bacteria</taxon>
        <taxon>Pseudomonadati</taxon>
        <taxon>Pseudomonadota</taxon>
        <taxon>Gammaproteobacteria</taxon>
        <taxon>Alteromonadales</taxon>
        <taxon>Alteromonadaceae</taxon>
        <taxon>Paraglaciecola</taxon>
    </lineage>
</organism>
<comment type="caution">
    <text evidence="2">The sequence shown here is derived from an EMBL/GenBank/DDBJ whole genome shotgun (WGS) entry which is preliminary data.</text>
</comment>
<dbReference type="Proteomes" id="UP000006322">
    <property type="component" value="Unassembled WGS sequence"/>
</dbReference>
<dbReference type="Pfam" id="PF09615">
    <property type="entry name" value="Cas_Csy3"/>
    <property type="match status" value="1"/>
</dbReference>
<protein>
    <submittedName>
        <fullName evidence="2">CRISPR-associated protein, Csy3 family</fullName>
    </submittedName>
</protein>